<protein>
    <submittedName>
        <fullName evidence="1">Uncharacterized protein</fullName>
    </submittedName>
</protein>
<dbReference type="AlphaFoldDB" id="A0A1I4SN73"/>
<keyword evidence="2" id="KW-1185">Reference proteome</keyword>
<name>A0A1I4SN73_9BACT</name>
<dbReference type="STRING" id="39841.SAMN05660836_01064"/>
<accession>A0A1I4SN73</accession>
<dbReference type="Proteomes" id="UP000199611">
    <property type="component" value="Unassembled WGS sequence"/>
</dbReference>
<gene>
    <name evidence="1" type="ORF">SAMN05660836_01064</name>
</gene>
<evidence type="ECO:0000313" key="1">
    <source>
        <dbReference type="EMBL" id="SFM65882.1"/>
    </source>
</evidence>
<organism evidence="1 2">
    <name type="scientific">Thermodesulforhabdus norvegica</name>
    <dbReference type="NCBI Taxonomy" id="39841"/>
    <lineage>
        <taxon>Bacteria</taxon>
        <taxon>Pseudomonadati</taxon>
        <taxon>Thermodesulfobacteriota</taxon>
        <taxon>Syntrophobacteria</taxon>
        <taxon>Syntrophobacterales</taxon>
        <taxon>Thermodesulforhabdaceae</taxon>
        <taxon>Thermodesulforhabdus</taxon>
    </lineage>
</organism>
<sequence>MNTDLFCQDLFRLLDGGPYNSASAADKQSVGWEIETFLGRPLGLSEKKIRNFGFIHFLSHRENKLK</sequence>
<proteinExistence type="predicted"/>
<dbReference type="EMBL" id="FOUU01000002">
    <property type="protein sequence ID" value="SFM65882.1"/>
    <property type="molecule type" value="Genomic_DNA"/>
</dbReference>
<evidence type="ECO:0000313" key="2">
    <source>
        <dbReference type="Proteomes" id="UP000199611"/>
    </source>
</evidence>
<reference evidence="1 2" key="1">
    <citation type="submission" date="2016-10" db="EMBL/GenBank/DDBJ databases">
        <authorList>
            <person name="de Groot N.N."/>
        </authorList>
    </citation>
    <scope>NUCLEOTIDE SEQUENCE [LARGE SCALE GENOMIC DNA]</scope>
    <source>
        <strain evidence="1 2">DSM 9990</strain>
    </source>
</reference>